<dbReference type="Proteomes" id="UP001168821">
    <property type="component" value="Unassembled WGS sequence"/>
</dbReference>
<gene>
    <name evidence="1" type="ORF">Zmor_023343</name>
</gene>
<dbReference type="AlphaFoldDB" id="A0AA38HWR2"/>
<accession>A0AA38HWR2</accession>
<evidence type="ECO:0000313" key="2">
    <source>
        <dbReference type="Proteomes" id="UP001168821"/>
    </source>
</evidence>
<evidence type="ECO:0000313" key="1">
    <source>
        <dbReference type="EMBL" id="KAJ3645703.1"/>
    </source>
</evidence>
<dbReference type="EMBL" id="JALNTZ010000007">
    <property type="protein sequence ID" value="KAJ3645703.1"/>
    <property type="molecule type" value="Genomic_DNA"/>
</dbReference>
<name>A0AA38HWR2_9CUCU</name>
<reference evidence="1" key="1">
    <citation type="journal article" date="2023" name="G3 (Bethesda)">
        <title>Whole genome assemblies of Zophobas morio and Tenebrio molitor.</title>
        <authorList>
            <person name="Kaur S."/>
            <person name="Stinson S.A."/>
            <person name="diCenzo G.C."/>
        </authorList>
    </citation>
    <scope>NUCLEOTIDE SEQUENCE</scope>
    <source>
        <strain evidence="1">QUZm001</strain>
    </source>
</reference>
<sequence>MVLYETYLDKVDLLLRYETLRSILLKTEENLQMFVRQLALNSNTDYTLLANCLKKYYPHKVYFNHDLNEDNPTDAEFAKSLCYLVMESSVF</sequence>
<organism evidence="1 2">
    <name type="scientific">Zophobas morio</name>
    <dbReference type="NCBI Taxonomy" id="2755281"/>
    <lineage>
        <taxon>Eukaryota</taxon>
        <taxon>Metazoa</taxon>
        <taxon>Ecdysozoa</taxon>
        <taxon>Arthropoda</taxon>
        <taxon>Hexapoda</taxon>
        <taxon>Insecta</taxon>
        <taxon>Pterygota</taxon>
        <taxon>Neoptera</taxon>
        <taxon>Endopterygota</taxon>
        <taxon>Coleoptera</taxon>
        <taxon>Polyphaga</taxon>
        <taxon>Cucujiformia</taxon>
        <taxon>Tenebrionidae</taxon>
        <taxon>Zophobas</taxon>
    </lineage>
</organism>
<proteinExistence type="predicted"/>
<keyword evidence="2" id="KW-1185">Reference proteome</keyword>
<protein>
    <submittedName>
        <fullName evidence="1">Uncharacterized protein</fullName>
    </submittedName>
</protein>
<comment type="caution">
    <text evidence="1">The sequence shown here is derived from an EMBL/GenBank/DDBJ whole genome shotgun (WGS) entry which is preliminary data.</text>
</comment>